<dbReference type="InterPro" id="IPR036812">
    <property type="entry name" value="NAD(P)_OxRdtase_dom_sf"/>
</dbReference>
<name>A0A2Z4G702_9BACT</name>
<dbReference type="RefSeq" id="WP_111370016.1">
    <property type="nucleotide sequence ID" value="NZ_CP029480.1"/>
</dbReference>
<evidence type="ECO:0000259" key="1">
    <source>
        <dbReference type="Pfam" id="PF00248"/>
    </source>
</evidence>
<dbReference type="OrthoDB" id="9773828at2"/>
<proteinExistence type="predicted"/>
<organism evidence="2 3">
    <name type="scientific">Arcticibacterium luteifluviistationis</name>
    <dbReference type="NCBI Taxonomy" id="1784714"/>
    <lineage>
        <taxon>Bacteria</taxon>
        <taxon>Pseudomonadati</taxon>
        <taxon>Bacteroidota</taxon>
        <taxon>Cytophagia</taxon>
        <taxon>Cytophagales</taxon>
        <taxon>Leadbetterellaceae</taxon>
        <taxon>Arcticibacterium</taxon>
    </lineage>
</organism>
<accession>A0A2Z4G702</accession>
<reference evidence="2 3" key="1">
    <citation type="submission" date="2018-05" db="EMBL/GenBank/DDBJ databases">
        <title>Complete genome sequence of Arcticibacterium luteifluviistationis SM1504T, a cytophagaceae bacterium isolated from Arctic surface seawater.</title>
        <authorList>
            <person name="Li Y."/>
            <person name="Qin Q.-L."/>
        </authorList>
    </citation>
    <scope>NUCLEOTIDE SEQUENCE [LARGE SCALE GENOMIC DNA]</scope>
    <source>
        <strain evidence="2 3">SM1504</strain>
    </source>
</reference>
<dbReference type="InterPro" id="IPR053135">
    <property type="entry name" value="AKR2_Oxidoreductase"/>
</dbReference>
<dbReference type="Gene3D" id="3.20.20.100">
    <property type="entry name" value="NADP-dependent oxidoreductase domain"/>
    <property type="match status" value="1"/>
</dbReference>
<keyword evidence="3" id="KW-1185">Reference proteome</keyword>
<evidence type="ECO:0000313" key="3">
    <source>
        <dbReference type="Proteomes" id="UP000249873"/>
    </source>
</evidence>
<gene>
    <name evidence="2" type="ORF">DJ013_01460</name>
</gene>
<protein>
    <recommendedName>
        <fullName evidence="1">NADP-dependent oxidoreductase domain-containing protein</fullName>
    </recommendedName>
</protein>
<dbReference type="InterPro" id="IPR023210">
    <property type="entry name" value="NADP_OxRdtase_dom"/>
</dbReference>
<dbReference type="EMBL" id="CP029480">
    <property type="protein sequence ID" value="AWV96914.1"/>
    <property type="molecule type" value="Genomic_DNA"/>
</dbReference>
<feature type="domain" description="NADP-dependent oxidoreductase" evidence="1">
    <location>
        <begin position="16"/>
        <end position="297"/>
    </location>
</feature>
<sequence length="321" mass="36168">MLKKRLWHDLNRETNPIGFGCWQIAGNHTANGKPNGWGDIDERKAVALLTRAMSSGIDFYDTAQGYNNGNSEMLLGKAMANAKKRPLICSKIALTSDEITNCNLNDDFVLKVEKSLKRLQTEQIDILLLHNPPDSIDWTSFAQSILIALKEQGKIGTFGVSSISINGAKNAAKANFGSTIEWVFNVFERRPVTELFPLLREKKMNFIARSPLSRGLINPKYITSEPKFDENDFRSTLPGDWVKWGISQLRKMNSNGVESKDIISFSLNYYSLFREVTSTIVGIKTMEQLDAISEIMNDSASQKYLEESVLANIPECYPKWK</sequence>
<dbReference type="Pfam" id="PF00248">
    <property type="entry name" value="Aldo_ket_red"/>
    <property type="match status" value="1"/>
</dbReference>
<evidence type="ECO:0000313" key="2">
    <source>
        <dbReference type="EMBL" id="AWV96914.1"/>
    </source>
</evidence>
<dbReference type="PANTHER" id="PTHR43312:SF1">
    <property type="entry name" value="NADP-DEPENDENT OXIDOREDUCTASE DOMAIN-CONTAINING PROTEIN"/>
    <property type="match status" value="1"/>
</dbReference>
<dbReference type="AlphaFoldDB" id="A0A2Z4G702"/>
<dbReference type="Proteomes" id="UP000249873">
    <property type="component" value="Chromosome"/>
</dbReference>
<dbReference type="PANTHER" id="PTHR43312">
    <property type="entry name" value="D-THREO-ALDOSE 1-DEHYDROGENASE"/>
    <property type="match status" value="1"/>
</dbReference>
<dbReference type="SUPFAM" id="SSF51430">
    <property type="entry name" value="NAD(P)-linked oxidoreductase"/>
    <property type="match status" value="1"/>
</dbReference>
<dbReference type="KEGG" id="als:DJ013_01460"/>